<comment type="caution">
    <text evidence="2">The sequence shown here is derived from an EMBL/GenBank/DDBJ whole genome shotgun (WGS) entry which is preliminary data.</text>
</comment>
<feature type="signal peptide" evidence="1">
    <location>
        <begin position="1"/>
        <end position="27"/>
    </location>
</feature>
<evidence type="ECO:0008006" key="4">
    <source>
        <dbReference type="Google" id="ProtNLM"/>
    </source>
</evidence>
<accession>A0ABW1Z9S3</accession>
<dbReference type="SUPFAM" id="SSF56300">
    <property type="entry name" value="Metallo-dependent phosphatases"/>
    <property type="match status" value="1"/>
</dbReference>
<protein>
    <recommendedName>
        <fullName evidence="4">Calcineurin-like phosphoesterase domain-containing protein</fullName>
    </recommendedName>
</protein>
<evidence type="ECO:0000313" key="3">
    <source>
        <dbReference type="Proteomes" id="UP001596391"/>
    </source>
</evidence>
<evidence type="ECO:0000313" key="2">
    <source>
        <dbReference type="EMBL" id="MFC6646240.1"/>
    </source>
</evidence>
<sequence>MLIGRQLRLVASLCLVACGAGISGARAAAQTQPVLMLSDVHFDPFRDPAKFDALQKAPASEWASVLSKPAASAQIEEFQKLAKACPSRGIDSDWPLFKASLEQSRKRIASPAFITVTGDMMAHEFECRYAALGGKPAEYPAFAAKTVAFVALQIRAAYPKTPTYIALGNNDSGCGDYREDPDSAFLRADALALSPWRRATPIRSRTRPHAAAIGAWIFLRRSRTRAYWCCRTSSRVRISSLAAASPTATARPNRWRG</sequence>
<feature type="chain" id="PRO_5046950781" description="Calcineurin-like phosphoesterase domain-containing protein" evidence="1">
    <location>
        <begin position="28"/>
        <end position="257"/>
    </location>
</feature>
<keyword evidence="1" id="KW-0732">Signal</keyword>
<name>A0ABW1Z9S3_9BACT</name>
<dbReference type="RefSeq" id="WP_390235235.1">
    <property type="nucleotide sequence ID" value="NZ_JBHSWI010000001.1"/>
</dbReference>
<dbReference type="Proteomes" id="UP001596391">
    <property type="component" value="Unassembled WGS sequence"/>
</dbReference>
<organism evidence="2 3">
    <name type="scientific">Granulicella cerasi</name>
    <dbReference type="NCBI Taxonomy" id="741063"/>
    <lineage>
        <taxon>Bacteria</taxon>
        <taxon>Pseudomonadati</taxon>
        <taxon>Acidobacteriota</taxon>
        <taxon>Terriglobia</taxon>
        <taxon>Terriglobales</taxon>
        <taxon>Acidobacteriaceae</taxon>
        <taxon>Granulicella</taxon>
    </lineage>
</organism>
<dbReference type="InterPro" id="IPR029052">
    <property type="entry name" value="Metallo-depent_PP-like"/>
</dbReference>
<keyword evidence="3" id="KW-1185">Reference proteome</keyword>
<reference evidence="3" key="1">
    <citation type="journal article" date="2019" name="Int. J. Syst. Evol. Microbiol.">
        <title>The Global Catalogue of Microorganisms (GCM) 10K type strain sequencing project: providing services to taxonomists for standard genome sequencing and annotation.</title>
        <authorList>
            <consortium name="The Broad Institute Genomics Platform"/>
            <consortium name="The Broad Institute Genome Sequencing Center for Infectious Disease"/>
            <person name="Wu L."/>
            <person name="Ma J."/>
        </authorList>
    </citation>
    <scope>NUCLEOTIDE SEQUENCE [LARGE SCALE GENOMIC DNA]</scope>
    <source>
        <strain evidence="3">CGMCC 1.16026</strain>
    </source>
</reference>
<proteinExistence type="predicted"/>
<gene>
    <name evidence="2" type="ORF">ACFQBQ_11725</name>
</gene>
<evidence type="ECO:0000256" key="1">
    <source>
        <dbReference type="SAM" id="SignalP"/>
    </source>
</evidence>
<dbReference type="EMBL" id="JBHSWI010000001">
    <property type="protein sequence ID" value="MFC6646240.1"/>
    <property type="molecule type" value="Genomic_DNA"/>
</dbReference>